<evidence type="ECO:0000313" key="2">
    <source>
        <dbReference type="EMBL" id="RVT87777.1"/>
    </source>
</evidence>
<protein>
    <submittedName>
        <fullName evidence="2">DUF427 domain-containing protein</fullName>
    </submittedName>
</protein>
<comment type="caution">
    <text evidence="2">The sequence shown here is derived from an EMBL/GenBank/DDBJ whole genome shotgun (WGS) entry which is preliminary data.</text>
</comment>
<dbReference type="Pfam" id="PF04248">
    <property type="entry name" value="NTP_transf_9"/>
    <property type="match status" value="1"/>
</dbReference>
<sequence>MKAIWNGTVVAESDDTVVVEGNHYFPASSLKREFTTFSNHRSSCPWKGQAQWMSLFVNGEMLPDAVWFYPEPSDAAAEIKDRVAFARGVQVVD</sequence>
<proteinExistence type="predicted"/>
<evidence type="ECO:0000313" key="3">
    <source>
        <dbReference type="Proteomes" id="UP000288587"/>
    </source>
</evidence>
<evidence type="ECO:0000259" key="1">
    <source>
        <dbReference type="Pfam" id="PF04248"/>
    </source>
</evidence>
<gene>
    <name evidence="2" type="ORF">EOD73_01775</name>
</gene>
<feature type="domain" description="DUF427" evidence="1">
    <location>
        <begin position="1"/>
        <end position="87"/>
    </location>
</feature>
<dbReference type="RefSeq" id="WP_127680294.1">
    <property type="nucleotide sequence ID" value="NZ_SACM01000001.1"/>
</dbReference>
<dbReference type="InterPro" id="IPR038694">
    <property type="entry name" value="DUF427_sf"/>
</dbReference>
<dbReference type="EMBL" id="SACM01000001">
    <property type="protein sequence ID" value="RVT87777.1"/>
    <property type="molecule type" value="Genomic_DNA"/>
</dbReference>
<dbReference type="AlphaFoldDB" id="A0A3S3TC54"/>
<keyword evidence="3" id="KW-1185">Reference proteome</keyword>
<name>A0A3S3TC54_9BURK</name>
<dbReference type="Gene3D" id="2.170.150.40">
    <property type="entry name" value="Domain of unknown function (DUF427)"/>
    <property type="match status" value="1"/>
</dbReference>
<dbReference type="OrthoDB" id="4565346at2"/>
<reference evidence="2 3" key="1">
    <citation type="submission" date="2019-01" db="EMBL/GenBank/DDBJ databases">
        <authorList>
            <person name="Chen W.-M."/>
        </authorList>
    </citation>
    <scope>NUCLEOTIDE SEQUENCE [LARGE SCALE GENOMIC DNA]</scope>
    <source>
        <strain evidence="2 3">CCP-18</strain>
    </source>
</reference>
<accession>A0A3S3TC54</accession>
<dbReference type="PANTHER" id="PTHR34310">
    <property type="entry name" value="DUF427 DOMAIN PROTEIN (AFU_ORTHOLOGUE AFUA_3G02220)"/>
    <property type="match status" value="1"/>
</dbReference>
<dbReference type="Proteomes" id="UP000288587">
    <property type="component" value="Unassembled WGS sequence"/>
</dbReference>
<dbReference type="PANTHER" id="PTHR34310:SF5">
    <property type="entry name" value="DUF427 DOMAIN PROTEIN (AFU_ORTHOLOGUE AFUA_3G02220)"/>
    <property type="match status" value="1"/>
</dbReference>
<organism evidence="2 3">
    <name type="scientific">Inhella crocodyli</name>
    <dbReference type="NCBI Taxonomy" id="2499851"/>
    <lineage>
        <taxon>Bacteria</taxon>
        <taxon>Pseudomonadati</taxon>
        <taxon>Pseudomonadota</taxon>
        <taxon>Betaproteobacteria</taxon>
        <taxon>Burkholderiales</taxon>
        <taxon>Sphaerotilaceae</taxon>
        <taxon>Inhella</taxon>
    </lineage>
</organism>
<dbReference type="InterPro" id="IPR007361">
    <property type="entry name" value="DUF427"/>
</dbReference>